<feature type="region of interest" description="Disordered" evidence="1">
    <location>
        <begin position="1"/>
        <end position="25"/>
    </location>
</feature>
<comment type="caution">
    <text evidence="2">The sequence shown here is derived from an EMBL/GenBank/DDBJ whole genome shotgun (WGS) entry which is preliminary data.</text>
</comment>
<dbReference type="AlphaFoldDB" id="A0AA38L7H1"/>
<organism evidence="2 3">
    <name type="scientific">Taxus chinensis</name>
    <name type="common">Chinese yew</name>
    <name type="synonym">Taxus wallichiana var. chinensis</name>
    <dbReference type="NCBI Taxonomy" id="29808"/>
    <lineage>
        <taxon>Eukaryota</taxon>
        <taxon>Viridiplantae</taxon>
        <taxon>Streptophyta</taxon>
        <taxon>Embryophyta</taxon>
        <taxon>Tracheophyta</taxon>
        <taxon>Spermatophyta</taxon>
        <taxon>Pinopsida</taxon>
        <taxon>Pinidae</taxon>
        <taxon>Conifers II</taxon>
        <taxon>Cupressales</taxon>
        <taxon>Taxaceae</taxon>
        <taxon>Taxus</taxon>
    </lineage>
</organism>
<protein>
    <submittedName>
        <fullName evidence="2">Uncharacterized protein</fullName>
    </submittedName>
</protein>
<sequence>ANKSSLLVDGPDFREGTDDDDNHHDYSYGNLSFHGMEQIPNNVNNEHIYYHDDKELLNDG</sequence>
<feature type="non-terminal residue" evidence="2">
    <location>
        <position position="1"/>
    </location>
</feature>
<evidence type="ECO:0000313" key="2">
    <source>
        <dbReference type="EMBL" id="KAH9310132.1"/>
    </source>
</evidence>
<evidence type="ECO:0000313" key="3">
    <source>
        <dbReference type="Proteomes" id="UP000824469"/>
    </source>
</evidence>
<dbReference type="Proteomes" id="UP000824469">
    <property type="component" value="Unassembled WGS sequence"/>
</dbReference>
<reference evidence="2 3" key="1">
    <citation type="journal article" date="2021" name="Nat. Plants">
        <title>The Taxus genome provides insights into paclitaxel biosynthesis.</title>
        <authorList>
            <person name="Xiong X."/>
            <person name="Gou J."/>
            <person name="Liao Q."/>
            <person name="Li Y."/>
            <person name="Zhou Q."/>
            <person name="Bi G."/>
            <person name="Li C."/>
            <person name="Du R."/>
            <person name="Wang X."/>
            <person name="Sun T."/>
            <person name="Guo L."/>
            <person name="Liang H."/>
            <person name="Lu P."/>
            <person name="Wu Y."/>
            <person name="Zhang Z."/>
            <person name="Ro D.K."/>
            <person name="Shang Y."/>
            <person name="Huang S."/>
            <person name="Yan J."/>
        </authorList>
    </citation>
    <scope>NUCLEOTIDE SEQUENCE [LARGE SCALE GENOMIC DNA]</scope>
    <source>
        <strain evidence="2">Ta-2019</strain>
    </source>
</reference>
<feature type="compositionally biased region" description="Basic and acidic residues" evidence="1">
    <location>
        <begin position="11"/>
        <end position="25"/>
    </location>
</feature>
<evidence type="ECO:0000256" key="1">
    <source>
        <dbReference type="SAM" id="MobiDB-lite"/>
    </source>
</evidence>
<dbReference type="EMBL" id="JAHRHJ020000007">
    <property type="protein sequence ID" value="KAH9310132.1"/>
    <property type="molecule type" value="Genomic_DNA"/>
</dbReference>
<feature type="non-terminal residue" evidence="2">
    <location>
        <position position="60"/>
    </location>
</feature>
<keyword evidence="3" id="KW-1185">Reference proteome</keyword>
<accession>A0AA38L7H1</accession>
<gene>
    <name evidence="2" type="ORF">KI387_038043</name>
</gene>
<name>A0AA38L7H1_TAXCH</name>
<proteinExistence type="predicted"/>